<dbReference type="AlphaFoldDB" id="A0A8B6GI31"/>
<keyword evidence="3" id="KW-1185">Reference proteome</keyword>
<evidence type="ECO:0000313" key="3">
    <source>
        <dbReference type="Proteomes" id="UP000596742"/>
    </source>
</evidence>
<gene>
    <name evidence="2" type="ORF">MGAL_10B082015</name>
</gene>
<dbReference type="PANTHER" id="PTHR37984:SF5">
    <property type="entry name" value="PROTEIN NYNRIN-LIKE"/>
    <property type="match status" value="1"/>
</dbReference>
<dbReference type="Proteomes" id="UP000596742">
    <property type="component" value="Unassembled WGS sequence"/>
</dbReference>
<sequence>MIRCFTKKRQDSWDVHLQQLTGAIRATENRQTGFTPNFMVFGKENIQPIDLVLGLDAPNRTREQKELTDYIKILRETLTEVHDLARENIKMAQWRQKRDYDLNVNCKVYKVGDTVFKIDSARKVGVCPKLKAPWKGPFVVAEVKSPVLYKIRNKKTSEVVHHDRLKLSQIRDLPIWTQRLKKRILENVERKMLEDLTDKEEQCDLGLDWLFSNNEQMSGNMMDSSFAQSDSLTVGSNTGIGQSDFLTNKRSSQEAEQFTLQDWETLMNLDDNFGDQTIIYNVADTVEAQVKLSERNRGRDRKGPCPL</sequence>
<reference evidence="2" key="1">
    <citation type="submission" date="2018-11" db="EMBL/GenBank/DDBJ databases">
        <authorList>
            <person name="Alioto T."/>
            <person name="Alioto T."/>
        </authorList>
    </citation>
    <scope>NUCLEOTIDE SEQUENCE</scope>
</reference>
<evidence type="ECO:0000313" key="2">
    <source>
        <dbReference type="EMBL" id="VDI64393.1"/>
    </source>
</evidence>
<dbReference type="OrthoDB" id="6153983at2759"/>
<dbReference type="InterPro" id="IPR050951">
    <property type="entry name" value="Retrovirus_Pol_polyprotein"/>
</dbReference>
<dbReference type="InterPro" id="IPR036397">
    <property type="entry name" value="RNaseH_sf"/>
</dbReference>
<dbReference type="Pfam" id="PF22938">
    <property type="entry name" value="Integrase_p58_C"/>
    <property type="match status" value="1"/>
</dbReference>
<dbReference type="GO" id="GO:0003676">
    <property type="term" value="F:nucleic acid binding"/>
    <property type="evidence" value="ECO:0007669"/>
    <property type="project" value="InterPro"/>
</dbReference>
<organism evidence="2 3">
    <name type="scientific">Mytilus galloprovincialis</name>
    <name type="common">Mediterranean mussel</name>
    <dbReference type="NCBI Taxonomy" id="29158"/>
    <lineage>
        <taxon>Eukaryota</taxon>
        <taxon>Metazoa</taxon>
        <taxon>Spiralia</taxon>
        <taxon>Lophotrochozoa</taxon>
        <taxon>Mollusca</taxon>
        <taxon>Bivalvia</taxon>
        <taxon>Autobranchia</taxon>
        <taxon>Pteriomorphia</taxon>
        <taxon>Mytilida</taxon>
        <taxon>Mytiloidea</taxon>
        <taxon>Mytilidae</taxon>
        <taxon>Mytilinae</taxon>
        <taxon>Mytilus</taxon>
    </lineage>
</organism>
<dbReference type="InterPro" id="IPR054465">
    <property type="entry name" value="Integrase_p58-like_C"/>
</dbReference>
<evidence type="ECO:0000259" key="1">
    <source>
        <dbReference type="Pfam" id="PF22938"/>
    </source>
</evidence>
<feature type="domain" description="Integrase p58-like C-terminal" evidence="1">
    <location>
        <begin position="136"/>
        <end position="166"/>
    </location>
</feature>
<accession>A0A8B6GI31</accession>
<dbReference type="PANTHER" id="PTHR37984">
    <property type="entry name" value="PROTEIN CBG26694"/>
    <property type="match status" value="1"/>
</dbReference>
<dbReference type="EMBL" id="UYJE01008500">
    <property type="protein sequence ID" value="VDI64393.1"/>
    <property type="molecule type" value="Genomic_DNA"/>
</dbReference>
<comment type="caution">
    <text evidence="2">The sequence shown here is derived from an EMBL/GenBank/DDBJ whole genome shotgun (WGS) entry which is preliminary data.</text>
</comment>
<protein>
    <recommendedName>
        <fullName evidence="1">Integrase p58-like C-terminal domain-containing protein</fullName>
    </recommendedName>
</protein>
<dbReference type="Gene3D" id="3.30.420.10">
    <property type="entry name" value="Ribonuclease H-like superfamily/Ribonuclease H"/>
    <property type="match status" value="1"/>
</dbReference>
<proteinExistence type="predicted"/>
<name>A0A8B6GI31_MYTGA</name>